<dbReference type="AlphaFoldDB" id="A0A5K7ZJX0"/>
<dbReference type="RefSeq" id="WP_155310167.1">
    <property type="nucleotide sequence ID" value="NZ_AP021876.1"/>
</dbReference>
<dbReference type="PANTHER" id="PTHR35866:SF1">
    <property type="entry name" value="YKGJ FAMILY CYSTEINE CLUSTER PROTEIN"/>
    <property type="match status" value="1"/>
</dbReference>
<evidence type="ECO:0000313" key="2">
    <source>
        <dbReference type="Proteomes" id="UP000425960"/>
    </source>
</evidence>
<gene>
    <name evidence="1" type="ORF">DSCO28_22400</name>
</gene>
<accession>A0A5K7ZJX0</accession>
<evidence type="ECO:0008006" key="3">
    <source>
        <dbReference type="Google" id="ProtNLM"/>
    </source>
</evidence>
<name>A0A5K7ZJX0_9BACT</name>
<dbReference type="Proteomes" id="UP000425960">
    <property type="component" value="Chromosome"/>
</dbReference>
<organism evidence="1 2">
    <name type="scientific">Desulfosarcina ovata subsp. sediminis</name>
    <dbReference type="NCBI Taxonomy" id="885957"/>
    <lineage>
        <taxon>Bacteria</taxon>
        <taxon>Pseudomonadati</taxon>
        <taxon>Thermodesulfobacteriota</taxon>
        <taxon>Desulfobacteria</taxon>
        <taxon>Desulfobacterales</taxon>
        <taxon>Desulfosarcinaceae</taxon>
        <taxon>Desulfosarcina</taxon>
    </lineage>
</organism>
<dbReference type="KEGG" id="dov:DSCO28_22400"/>
<dbReference type="EMBL" id="AP021876">
    <property type="protein sequence ID" value="BBO81674.1"/>
    <property type="molecule type" value="Genomic_DNA"/>
</dbReference>
<reference evidence="1 2" key="1">
    <citation type="submission" date="2019-11" db="EMBL/GenBank/DDBJ databases">
        <title>Comparative genomics of hydrocarbon-degrading Desulfosarcina strains.</title>
        <authorList>
            <person name="Watanabe M."/>
            <person name="Kojima H."/>
            <person name="Fukui M."/>
        </authorList>
    </citation>
    <scope>NUCLEOTIDE SEQUENCE [LARGE SCALE GENOMIC DNA]</scope>
    <source>
        <strain evidence="1 2">28bB2T</strain>
    </source>
</reference>
<sequence>MESDETCEELFCCTLCGDCCKGFGGTYLTERDIDAIARFLKIGKDELVRGYTQRSGSKRVIAQGDNGYCIFWDKVCTIHPVKPWMCRQWPFIPGVLADVNNWRAMAASCPGMNTALDDRQILACVKKKMTPKPK</sequence>
<dbReference type="PANTHER" id="PTHR35866">
    <property type="entry name" value="PUTATIVE-RELATED"/>
    <property type="match status" value="1"/>
</dbReference>
<evidence type="ECO:0000313" key="1">
    <source>
        <dbReference type="EMBL" id="BBO81674.1"/>
    </source>
</evidence>
<proteinExistence type="predicted"/>
<dbReference type="InterPro" id="IPR005358">
    <property type="entry name" value="Puta_zinc/iron-chelating_dom"/>
</dbReference>
<protein>
    <recommendedName>
        <fullName evidence="3">Zinc/iron-chelating domain-containing protein</fullName>
    </recommendedName>
</protein>
<dbReference type="Pfam" id="PF03692">
    <property type="entry name" value="CxxCxxCC"/>
    <property type="match status" value="1"/>
</dbReference>